<name>A0A1Q5Q6I2_TALAT</name>
<dbReference type="Proteomes" id="UP000214365">
    <property type="component" value="Unassembled WGS sequence"/>
</dbReference>
<dbReference type="GO" id="GO:0045944">
    <property type="term" value="P:positive regulation of transcription by RNA polymerase II"/>
    <property type="evidence" value="ECO:0007669"/>
    <property type="project" value="TreeGrafter"/>
</dbReference>
<feature type="compositionally biased region" description="Polar residues" evidence="3">
    <location>
        <begin position="286"/>
        <end position="299"/>
    </location>
</feature>
<dbReference type="PANTHER" id="PTHR35144">
    <property type="entry name" value="MEIOSIS-SPECIFIC TRANSCRIPTION FACTOR NDT80"/>
    <property type="match status" value="1"/>
</dbReference>
<feature type="region of interest" description="Disordered" evidence="3">
    <location>
        <begin position="1"/>
        <end position="23"/>
    </location>
</feature>
<dbReference type="PANTHER" id="PTHR35144:SF2">
    <property type="entry name" value="MEIOSIS-SPECIFIC TRANSCRIPTION FACTOR NDT80"/>
    <property type="match status" value="1"/>
</dbReference>
<dbReference type="GO" id="GO:0051321">
    <property type="term" value="P:meiotic cell cycle"/>
    <property type="evidence" value="ECO:0007669"/>
    <property type="project" value="TreeGrafter"/>
</dbReference>
<sequence length="471" mass="51947">MDFSRELADQPSPWPLSGNGNGPLLYNATAAIEQSEDFQAFSLTGIDEVTPPPLRSTPGSHNTDTGPQQALPDAPNHDSQAIDQSSPLLAFRRDDHRTLDTYNSLGQPRNLTIAAHLSGNFSVSRNAHGETQNLVCYRRNLFHVDGSILVPGDVDLISAGAGQSQINKMYAELVAFSSPNREQVKIVALPRTPRAATNLELQSPLPKQLDFRHAARPSNLHTFRLDWPRLQFRTATSKAGGMKHRRKQNFFHISIKVKALTESGTVVTLCEASTPPIVVRGRSPKNFRTSPEIPSTTRGPTERNELPTRPEATIPHFASPELSLVLPDHVQVSGDTMYTEHQIPGIHPDVGFMEHHSYVPDNAEPEALPPNISTNMVDGAKSSTLLFDKTAQAYSSSFPSTSADCASFEDHERATQKNPFYRYIPLAADDRTPAVQAVYQPHYVHHKISTPTEPLSFNKRYFGEPLNAKSS</sequence>
<dbReference type="OrthoDB" id="4226760at2759"/>
<dbReference type="InterPro" id="IPR037141">
    <property type="entry name" value="NDT80_DNA-bd_dom_sf"/>
</dbReference>
<comment type="caution">
    <text evidence="5">The sequence shown here is derived from an EMBL/GenBank/DDBJ whole genome shotgun (WGS) entry which is preliminary data.</text>
</comment>
<dbReference type="Pfam" id="PF05224">
    <property type="entry name" value="NDT80_PhoG"/>
    <property type="match status" value="1"/>
</dbReference>
<feature type="compositionally biased region" description="Polar residues" evidence="3">
    <location>
        <begin position="57"/>
        <end position="68"/>
    </location>
</feature>
<dbReference type="SUPFAM" id="SSF49417">
    <property type="entry name" value="p53-like transcription factors"/>
    <property type="match status" value="1"/>
</dbReference>
<evidence type="ECO:0000259" key="4">
    <source>
        <dbReference type="PROSITE" id="PS51517"/>
    </source>
</evidence>
<feature type="DNA-binding region" description="NDT80" evidence="2">
    <location>
        <begin position="45"/>
        <end position="291"/>
    </location>
</feature>
<evidence type="ECO:0000313" key="6">
    <source>
        <dbReference type="Proteomes" id="UP000214365"/>
    </source>
</evidence>
<evidence type="ECO:0000256" key="3">
    <source>
        <dbReference type="SAM" id="MobiDB-lite"/>
    </source>
</evidence>
<feature type="region of interest" description="Disordered" evidence="3">
    <location>
        <begin position="46"/>
        <end position="81"/>
    </location>
</feature>
<dbReference type="RefSeq" id="XP_020115578.1">
    <property type="nucleotide sequence ID" value="XM_020265208.1"/>
</dbReference>
<dbReference type="PROSITE" id="PS51517">
    <property type="entry name" value="NDT80"/>
    <property type="match status" value="1"/>
</dbReference>
<dbReference type="GO" id="GO:0000228">
    <property type="term" value="C:nuclear chromosome"/>
    <property type="evidence" value="ECO:0007669"/>
    <property type="project" value="TreeGrafter"/>
</dbReference>
<dbReference type="Gene3D" id="2.60.40.1390">
    <property type="entry name" value="NDT80 DNA-binding domain"/>
    <property type="match status" value="2"/>
</dbReference>
<dbReference type="GO" id="GO:0003700">
    <property type="term" value="F:DNA-binding transcription factor activity"/>
    <property type="evidence" value="ECO:0007669"/>
    <property type="project" value="UniProtKB-UniRule"/>
</dbReference>
<dbReference type="AlphaFoldDB" id="A0A1Q5Q6I2"/>
<evidence type="ECO:0000313" key="5">
    <source>
        <dbReference type="EMBL" id="OKL55457.1"/>
    </source>
</evidence>
<dbReference type="GO" id="GO:0003677">
    <property type="term" value="F:DNA binding"/>
    <property type="evidence" value="ECO:0007669"/>
    <property type="project" value="UniProtKB-KW"/>
</dbReference>
<keyword evidence="6" id="KW-1185">Reference proteome</keyword>
<protein>
    <recommendedName>
        <fullName evidence="4">NDT80 domain-containing protein</fullName>
    </recommendedName>
</protein>
<evidence type="ECO:0000256" key="2">
    <source>
        <dbReference type="PROSITE-ProRule" id="PRU00850"/>
    </source>
</evidence>
<dbReference type="InterPro" id="IPR008967">
    <property type="entry name" value="p53-like_TF_DNA-bd_sf"/>
</dbReference>
<dbReference type="GeneID" id="31009038"/>
<feature type="region of interest" description="Disordered" evidence="3">
    <location>
        <begin position="280"/>
        <end position="307"/>
    </location>
</feature>
<dbReference type="STRING" id="1441469.A0A1Q5Q6I2"/>
<dbReference type="InterPro" id="IPR024061">
    <property type="entry name" value="NDT80_DNA-bd_dom"/>
</dbReference>
<accession>A0A1Q5Q6I2</accession>
<dbReference type="EMBL" id="LFMY01000021">
    <property type="protein sequence ID" value="OKL55457.1"/>
    <property type="molecule type" value="Genomic_DNA"/>
</dbReference>
<proteinExistence type="predicted"/>
<dbReference type="InterPro" id="IPR052605">
    <property type="entry name" value="Fungal_trans_regulator"/>
</dbReference>
<reference evidence="5 6" key="1">
    <citation type="submission" date="2015-06" db="EMBL/GenBank/DDBJ databases">
        <title>Talaromyces atroroseus IBT 11181 draft genome.</title>
        <authorList>
            <person name="Rasmussen K.B."/>
            <person name="Rasmussen S."/>
            <person name="Petersen B."/>
            <person name="Sicheritz-Ponten T."/>
            <person name="Mortensen U.H."/>
            <person name="Thrane U."/>
        </authorList>
    </citation>
    <scope>NUCLEOTIDE SEQUENCE [LARGE SCALE GENOMIC DNA]</scope>
    <source>
        <strain evidence="5 6">IBT 11181</strain>
    </source>
</reference>
<organism evidence="5 6">
    <name type="scientific">Talaromyces atroroseus</name>
    <dbReference type="NCBI Taxonomy" id="1441469"/>
    <lineage>
        <taxon>Eukaryota</taxon>
        <taxon>Fungi</taxon>
        <taxon>Dikarya</taxon>
        <taxon>Ascomycota</taxon>
        <taxon>Pezizomycotina</taxon>
        <taxon>Eurotiomycetes</taxon>
        <taxon>Eurotiomycetidae</taxon>
        <taxon>Eurotiales</taxon>
        <taxon>Trichocomaceae</taxon>
        <taxon>Talaromyces</taxon>
        <taxon>Talaromyces sect. Trachyspermi</taxon>
    </lineage>
</organism>
<gene>
    <name evidence="5" type="ORF">UA08_09282</name>
</gene>
<keyword evidence="1 2" id="KW-0238">DNA-binding</keyword>
<evidence type="ECO:0000256" key="1">
    <source>
        <dbReference type="ARBA" id="ARBA00023125"/>
    </source>
</evidence>
<feature type="domain" description="NDT80" evidence="4">
    <location>
        <begin position="45"/>
        <end position="291"/>
    </location>
</feature>